<evidence type="ECO:0000256" key="5">
    <source>
        <dbReference type="ARBA" id="ARBA00031636"/>
    </source>
</evidence>
<evidence type="ECO:0000256" key="4">
    <source>
        <dbReference type="ARBA" id="ARBA00022448"/>
    </source>
</evidence>
<dbReference type="GO" id="GO:0015297">
    <property type="term" value="F:antiporter activity"/>
    <property type="evidence" value="ECO:0007669"/>
    <property type="project" value="InterPro"/>
</dbReference>
<comment type="caution">
    <text evidence="7">The sequence shown here is derived from an EMBL/GenBank/DDBJ whole genome shotgun (WGS) entry which is preliminary data.</text>
</comment>
<feature type="transmembrane region" description="Helical" evidence="6">
    <location>
        <begin position="209"/>
        <end position="237"/>
    </location>
</feature>
<evidence type="ECO:0000313" key="7">
    <source>
        <dbReference type="EMBL" id="HIQ68228.1"/>
    </source>
</evidence>
<keyword evidence="4" id="KW-0813">Transport</keyword>
<accession>A0A9D0Z3E2</accession>
<dbReference type="GO" id="GO:0042910">
    <property type="term" value="F:xenobiotic transmembrane transporter activity"/>
    <property type="evidence" value="ECO:0007669"/>
    <property type="project" value="InterPro"/>
</dbReference>
<feature type="transmembrane region" description="Helical" evidence="6">
    <location>
        <begin position="7"/>
        <end position="27"/>
    </location>
</feature>
<evidence type="ECO:0000256" key="1">
    <source>
        <dbReference type="ARBA" id="ARBA00003408"/>
    </source>
</evidence>
<feature type="transmembrane region" description="Helical" evidence="6">
    <location>
        <begin position="363"/>
        <end position="383"/>
    </location>
</feature>
<keyword evidence="6" id="KW-0812">Transmembrane</keyword>
<organism evidence="7 8">
    <name type="scientific">Candidatus Faecousia excrementigallinarum</name>
    <dbReference type="NCBI Taxonomy" id="2840806"/>
    <lineage>
        <taxon>Bacteria</taxon>
        <taxon>Bacillati</taxon>
        <taxon>Bacillota</taxon>
        <taxon>Clostridia</taxon>
        <taxon>Eubacteriales</taxon>
        <taxon>Oscillospiraceae</taxon>
        <taxon>Faecousia</taxon>
    </lineage>
</organism>
<gene>
    <name evidence="7" type="ORF">IAB74_06950</name>
</gene>
<keyword evidence="6" id="KW-1133">Transmembrane helix</keyword>
<feature type="transmembrane region" description="Helical" evidence="6">
    <location>
        <begin position="108"/>
        <end position="126"/>
    </location>
</feature>
<feature type="transmembrane region" description="Helical" evidence="6">
    <location>
        <begin position="33"/>
        <end position="54"/>
    </location>
</feature>
<dbReference type="EMBL" id="DVFK01000093">
    <property type="protein sequence ID" value="HIQ68228.1"/>
    <property type="molecule type" value="Genomic_DNA"/>
</dbReference>
<evidence type="ECO:0000256" key="3">
    <source>
        <dbReference type="ARBA" id="ARBA00020268"/>
    </source>
</evidence>
<feature type="transmembrane region" description="Helical" evidence="6">
    <location>
        <begin position="332"/>
        <end position="351"/>
    </location>
</feature>
<feature type="transmembrane region" description="Helical" evidence="6">
    <location>
        <begin position="286"/>
        <end position="312"/>
    </location>
</feature>
<evidence type="ECO:0000256" key="6">
    <source>
        <dbReference type="SAM" id="Phobius"/>
    </source>
</evidence>
<comment type="similarity">
    <text evidence="2">Belongs to the multi antimicrobial extrusion (MATE) (TC 2.A.66.1) family.</text>
</comment>
<feature type="transmembrane region" description="Helical" evidence="6">
    <location>
        <begin position="66"/>
        <end position="88"/>
    </location>
</feature>
<name>A0A9D0Z3E2_9FIRM</name>
<reference evidence="7" key="1">
    <citation type="submission" date="2020-10" db="EMBL/GenBank/DDBJ databases">
        <authorList>
            <person name="Gilroy R."/>
        </authorList>
    </citation>
    <scope>NUCLEOTIDE SEQUENCE</scope>
    <source>
        <strain evidence="7">13361</strain>
    </source>
</reference>
<dbReference type="Pfam" id="PF01554">
    <property type="entry name" value="MatE"/>
    <property type="match status" value="2"/>
</dbReference>
<evidence type="ECO:0000256" key="2">
    <source>
        <dbReference type="ARBA" id="ARBA00010199"/>
    </source>
</evidence>
<protein>
    <recommendedName>
        <fullName evidence="3">Probable multidrug resistance protein NorM</fullName>
    </recommendedName>
    <alternativeName>
        <fullName evidence="5">Multidrug-efflux transporter</fullName>
    </alternativeName>
</protein>
<dbReference type="PANTHER" id="PTHR43298:SF2">
    <property type="entry name" value="FMN_FAD EXPORTER YEEO-RELATED"/>
    <property type="match status" value="1"/>
</dbReference>
<sequence>MLGISCYLLADTFFISLAAGANGMTALNLVLPVYGLMFAIGAMIGIGSATRYSLEKAAGSDEAWHYFSNACWFALLASLVFLLCGVLCPDKVLTLLGADREIQGVGEPYLRTVLLFAPFFMLNYTFTAFVRNDNAPNIAMAATLCSGFFNIIFDYVFMFPMNMGMVGAALATGISPMVSMAICLFHYLSRKNTITFTWKWPSWKRLTGSCVLGVSAFVGELSSGITTLVFNFLLLSLAGNVAVAAYGVVANTALVATALLNGVSIGLQPVASSAHGQMDRAGERKIYRYSAGTGLVIACLVVAGVWLFTAPVVSLFNSQNSRELAALAEPGLRLYFLGFLLAAVNIIKSGFFSAVGQGFASSAIALSRGVVSIVVMAVLLSRLLGVTGVWLAFPASEAITWLLGFFVEKSSQKIKH</sequence>
<dbReference type="InterPro" id="IPR050222">
    <property type="entry name" value="MATE_MdtK"/>
</dbReference>
<dbReference type="GO" id="GO:0005886">
    <property type="term" value="C:plasma membrane"/>
    <property type="evidence" value="ECO:0007669"/>
    <property type="project" value="TreeGrafter"/>
</dbReference>
<feature type="transmembrane region" description="Helical" evidence="6">
    <location>
        <begin position="138"/>
        <end position="159"/>
    </location>
</feature>
<dbReference type="Proteomes" id="UP000886796">
    <property type="component" value="Unassembled WGS sequence"/>
</dbReference>
<dbReference type="PANTHER" id="PTHR43298">
    <property type="entry name" value="MULTIDRUG RESISTANCE PROTEIN NORM-RELATED"/>
    <property type="match status" value="1"/>
</dbReference>
<comment type="function">
    <text evidence="1">Multidrug efflux pump.</text>
</comment>
<proteinExistence type="inferred from homology"/>
<reference evidence="7" key="2">
    <citation type="journal article" date="2021" name="PeerJ">
        <title>Extensive microbial diversity within the chicken gut microbiome revealed by metagenomics and culture.</title>
        <authorList>
            <person name="Gilroy R."/>
            <person name="Ravi A."/>
            <person name="Getino M."/>
            <person name="Pursley I."/>
            <person name="Horton D.L."/>
            <person name="Alikhan N.F."/>
            <person name="Baker D."/>
            <person name="Gharbi K."/>
            <person name="Hall N."/>
            <person name="Watson M."/>
            <person name="Adriaenssens E.M."/>
            <person name="Foster-Nyarko E."/>
            <person name="Jarju S."/>
            <person name="Secka A."/>
            <person name="Antonio M."/>
            <person name="Oren A."/>
            <person name="Chaudhuri R.R."/>
            <person name="La Ragione R."/>
            <person name="Hildebrand F."/>
            <person name="Pallen M.J."/>
        </authorList>
    </citation>
    <scope>NUCLEOTIDE SEQUENCE</scope>
    <source>
        <strain evidence="7">13361</strain>
    </source>
</reference>
<dbReference type="AlphaFoldDB" id="A0A9D0Z3E2"/>
<evidence type="ECO:0000313" key="8">
    <source>
        <dbReference type="Proteomes" id="UP000886796"/>
    </source>
</evidence>
<feature type="transmembrane region" description="Helical" evidence="6">
    <location>
        <begin position="243"/>
        <end position="265"/>
    </location>
</feature>
<keyword evidence="6" id="KW-0472">Membrane</keyword>
<dbReference type="InterPro" id="IPR002528">
    <property type="entry name" value="MATE_fam"/>
</dbReference>
<feature type="transmembrane region" description="Helical" evidence="6">
    <location>
        <begin position="165"/>
        <end position="188"/>
    </location>
</feature>